<dbReference type="InterPro" id="IPR005467">
    <property type="entry name" value="His_kinase_dom"/>
</dbReference>
<dbReference type="SUPFAM" id="SSF47384">
    <property type="entry name" value="Homodimeric domain of signal transducing histidine kinase"/>
    <property type="match status" value="1"/>
</dbReference>
<evidence type="ECO:0000313" key="8">
    <source>
        <dbReference type="Proteomes" id="UP000055611"/>
    </source>
</evidence>
<evidence type="ECO:0000256" key="3">
    <source>
        <dbReference type="ARBA" id="ARBA00022553"/>
    </source>
</evidence>
<comment type="catalytic activity">
    <reaction evidence="1">
        <text>ATP + protein L-histidine = ADP + protein N-phospho-L-histidine.</text>
        <dbReference type="EC" id="2.7.13.3"/>
    </reaction>
</comment>
<feature type="transmembrane region" description="Helical" evidence="4">
    <location>
        <begin position="38"/>
        <end position="54"/>
    </location>
</feature>
<dbReference type="Proteomes" id="UP000055611">
    <property type="component" value="Chromosome"/>
</dbReference>
<dbReference type="Pfam" id="PF00512">
    <property type="entry name" value="HisKA"/>
    <property type="match status" value="1"/>
</dbReference>
<gene>
    <name evidence="6" type="ORF">AWY79_07365</name>
    <name evidence="7" type="ORF">EDC59_101339</name>
</gene>
<dbReference type="PANTHER" id="PTHR43065:SF22">
    <property type="entry name" value="HISTIDINE KINASE"/>
    <property type="match status" value="1"/>
</dbReference>
<reference evidence="6 8" key="1">
    <citation type="journal article" date="2016" name="Front. Microbiol.">
        <title>Genome Sequence of the Piezophilic, Mesophilic Sulfate-Reducing Bacterium Desulfovibrio indicus J2T.</title>
        <authorList>
            <person name="Cao J."/>
            <person name="Maignien L."/>
            <person name="Shao Z."/>
            <person name="Alain K."/>
            <person name="Jebbar M."/>
        </authorList>
    </citation>
    <scope>NUCLEOTIDE SEQUENCE [LARGE SCALE GENOMIC DNA]</scope>
    <source>
        <strain evidence="6 8">J2</strain>
    </source>
</reference>
<evidence type="ECO:0000259" key="5">
    <source>
        <dbReference type="PROSITE" id="PS50109"/>
    </source>
</evidence>
<dbReference type="Gene3D" id="1.10.287.130">
    <property type="match status" value="1"/>
</dbReference>
<keyword evidence="4" id="KW-1133">Transmembrane helix</keyword>
<dbReference type="InterPro" id="IPR036097">
    <property type="entry name" value="HisK_dim/P_sf"/>
</dbReference>
<evidence type="ECO:0000313" key="9">
    <source>
        <dbReference type="Proteomes" id="UP000295506"/>
    </source>
</evidence>
<dbReference type="KEGG" id="dej:AWY79_07365"/>
<dbReference type="Proteomes" id="UP000295506">
    <property type="component" value="Unassembled WGS sequence"/>
</dbReference>
<dbReference type="InterPro" id="IPR036890">
    <property type="entry name" value="HATPase_C_sf"/>
</dbReference>
<reference evidence="7 9" key="2">
    <citation type="submission" date="2019-03" db="EMBL/GenBank/DDBJ databases">
        <title>Genomic Encyclopedia of Type Strains, Phase IV (KMG-IV): sequencing the most valuable type-strain genomes for metagenomic binning, comparative biology and taxonomic classification.</title>
        <authorList>
            <person name="Goeker M."/>
        </authorList>
    </citation>
    <scope>NUCLEOTIDE SEQUENCE [LARGE SCALE GENOMIC DNA]</scope>
    <source>
        <strain evidence="7 9">DSM 101483</strain>
    </source>
</reference>
<evidence type="ECO:0000256" key="1">
    <source>
        <dbReference type="ARBA" id="ARBA00000085"/>
    </source>
</evidence>
<dbReference type="AlphaFoldDB" id="A0A126QLU4"/>
<dbReference type="SMART" id="SM00387">
    <property type="entry name" value="HATPase_c"/>
    <property type="match status" value="1"/>
</dbReference>
<dbReference type="GO" id="GO:0000155">
    <property type="term" value="F:phosphorelay sensor kinase activity"/>
    <property type="evidence" value="ECO:0007669"/>
    <property type="project" value="InterPro"/>
</dbReference>
<dbReference type="PRINTS" id="PR00344">
    <property type="entry name" value="BCTRLSENSOR"/>
</dbReference>
<keyword evidence="3" id="KW-0597">Phosphoprotein</keyword>
<dbReference type="PROSITE" id="PS50109">
    <property type="entry name" value="HIS_KIN"/>
    <property type="match status" value="1"/>
</dbReference>
<dbReference type="PANTHER" id="PTHR43065">
    <property type="entry name" value="SENSOR HISTIDINE KINASE"/>
    <property type="match status" value="1"/>
</dbReference>
<dbReference type="SUPFAM" id="SSF55874">
    <property type="entry name" value="ATPase domain of HSP90 chaperone/DNA topoisomerase II/histidine kinase"/>
    <property type="match status" value="1"/>
</dbReference>
<dbReference type="SMART" id="SM00388">
    <property type="entry name" value="HisKA"/>
    <property type="match status" value="1"/>
</dbReference>
<sequence>MSLARASRVVLLGQYAYPASCLAVGAMVWMRGAVGDPLALGAAILIALGTWVLLRASTRWLADASAEQEEMNSQLIQSQRVMALGELSTGIAHEINNPLNIILQEAELMRYNLAGTPDRETLDEVRAGIDVIYAQVSRCSDITHKLLDLARKRKPVSQYANINRLVEDMLELVEREARPKNIRIHRKLDPQLPGLMSDPPLLRQVLLNLLINAVQAVGEDGNITITTFPMGNVVCAKIRDSGPGIAPEHMDRLFNPFFTTKAPGEGTGLGLSVSLRIMNELGGDIVVDSRPGQGAAFTLRIPMKSQRGAQ</sequence>
<dbReference type="Pfam" id="PF02518">
    <property type="entry name" value="HATPase_c"/>
    <property type="match status" value="1"/>
</dbReference>
<organism evidence="7 9">
    <name type="scientific">Pseudodesulfovibrio indicus</name>
    <dbReference type="NCBI Taxonomy" id="1716143"/>
    <lineage>
        <taxon>Bacteria</taxon>
        <taxon>Pseudomonadati</taxon>
        <taxon>Thermodesulfobacteriota</taxon>
        <taxon>Desulfovibrionia</taxon>
        <taxon>Desulfovibrionales</taxon>
        <taxon>Desulfovibrionaceae</taxon>
    </lineage>
</organism>
<dbReference type="EMBL" id="CP014206">
    <property type="protein sequence ID" value="AMK10942.1"/>
    <property type="molecule type" value="Genomic_DNA"/>
</dbReference>
<dbReference type="InterPro" id="IPR003661">
    <property type="entry name" value="HisK_dim/P_dom"/>
</dbReference>
<dbReference type="EC" id="2.7.13.3" evidence="2"/>
<dbReference type="Gene3D" id="3.30.565.10">
    <property type="entry name" value="Histidine kinase-like ATPase, C-terminal domain"/>
    <property type="match status" value="1"/>
</dbReference>
<proteinExistence type="predicted"/>
<dbReference type="InterPro" id="IPR003594">
    <property type="entry name" value="HATPase_dom"/>
</dbReference>
<feature type="domain" description="Histidine kinase" evidence="5">
    <location>
        <begin position="90"/>
        <end position="305"/>
    </location>
</feature>
<dbReference type="EMBL" id="SOBK01000001">
    <property type="protein sequence ID" value="TDT91936.1"/>
    <property type="molecule type" value="Genomic_DNA"/>
</dbReference>
<dbReference type="OrthoDB" id="9777714at2"/>
<keyword evidence="4" id="KW-0812">Transmembrane</keyword>
<accession>A0A126QLU4</accession>
<evidence type="ECO:0000313" key="6">
    <source>
        <dbReference type="EMBL" id="AMK10942.1"/>
    </source>
</evidence>
<keyword evidence="8" id="KW-1185">Reference proteome</keyword>
<evidence type="ECO:0000256" key="4">
    <source>
        <dbReference type="SAM" id="Phobius"/>
    </source>
</evidence>
<dbReference type="RefSeq" id="WP_066802051.1">
    <property type="nucleotide sequence ID" value="NZ_CP014206.1"/>
</dbReference>
<keyword evidence="4" id="KW-0472">Membrane</keyword>
<evidence type="ECO:0000313" key="7">
    <source>
        <dbReference type="EMBL" id="TDT91936.1"/>
    </source>
</evidence>
<dbReference type="InterPro" id="IPR004358">
    <property type="entry name" value="Sig_transdc_His_kin-like_C"/>
</dbReference>
<feature type="transmembrane region" description="Helical" evidence="4">
    <location>
        <begin position="12"/>
        <end position="32"/>
    </location>
</feature>
<dbReference type="CDD" id="cd00082">
    <property type="entry name" value="HisKA"/>
    <property type="match status" value="1"/>
</dbReference>
<protein>
    <recommendedName>
        <fullName evidence="2">histidine kinase</fullName>
        <ecNumber evidence="2">2.7.13.3</ecNumber>
    </recommendedName>
</protein>
<evidence type="ECO:0000256" key="2">
    <source>
        <dbReference type="ARBA" id="ARBA00012438"/>
    </source>
</evidence>
<name>A0A126QLU4_9BACT</name>